<name>A0A2G2YK99_CAPAN</name>
<dbReference type="Gene3D" id="1.10.510.10">
    <property type="entry name" value="Transferase(Phosphotransferase) domain 1"/>
    <property type="match status" value="1"/>
</dbReference>
<evidence type="ECO:0000256" key="1">
    <source>
        <dbReference type="ARBA" id="ARBA00022729"/>
    </source>
</evidence>
<evidence type="ECO:0000313" key="3">
    <source>
        <dbReference type="EMBL" id="PHT70176.1"/>
    </source>
</evidence>
<accession>A0A2G2YK99</accession>
<organism evidence="3 4">
    <name type="scientific">Capsicum annuum</name>
    <name type="common">Capsicum pepper</name>
    <dbReference type="NCBI Taxonomy" id="4072"/>
    <lineage>
        <taxon>Eukaryota</taxon>
        <taxon>Viridiplantae</taxon>
        <taxon>Streptophyta</taxon>
        <taxon>Embryophyta</taxon>
        <taxon>Tracheophyta</taxon>
        <taxon>Spermatophyta</taxon>
        <taxon>Magnoliopsida</taxon>
        <taxon>eudicotyledons</taxon>
        <taxon>Gunneridae</taxon>
        <taxon>Pentapetalae</taxon>
        <taxon>asterids</taxon>
        <taxon>lamiids</taxon>
        <taxon>Solanales</taxon>
        <taxon>Solanaceae</taxon>
        <taxon>Solanoideae</taxon>
        <taxon>Capsiceae</taxon>
        <taxon>Capsicum</taxon>
    </lineage>
</organism>
<evidence type="ECO:0000313" key="4">
    <source>
        <dbReference type="Proteomes" id="UP000222542"/>
    </source>
</evidence>
<dbReference type="InterPro" id="IPR000719">
    <property type="entry name" value="Prot_kinase_dom"/>
</dbReference>
<reference evidence="3 4" key="2">
    <citation type="journal article" date="2017" name="Genome Biol.">
        <title>New reference genome sequences of hot pepper reveal the massive evolution of plant disease-resistance genes by retroduplication.</title>
        <authorList>
            <person name="Kim S."/>
            <person name="Park J."/>
            <person name="Yeom S.I."/>
            <person name="Kim Y.M."/>
            <person name="Seo E."/>
            <person name="Kim K.T."/>
            <person name="Kim M.S."/>
            <person name="Lee J.M."/>
            <person name="Cheong K."/>
            <person name="Shin H.S."/>
            <person name="Kim S.B."/>
            <person name="Han K."/>
            <person name="Lee J."/>
            <person name="Park M."/>
            <person name="Lee H.A."/>
            <person name="Lee H.Y."/>
            <person name="Lee Y."/>
            <person name="Oh S."/>
            <person name="Lee J.H."/>
            <person name="Choi E."/>
            <person name="Choi E."/>
            <person name="Lee S.E."/>
            <person name="Jeon J."/>
            <person name="Kim H."/>
            <person name="Choi G."/>
            <person name="Song H."/>
            <person name="Lee J."/>
            <person name="Lee S.C."/>
            <person name="Kwon J.K."/>
            <person name="Lee H.Y."/>
            <person name="Koo N."/>
            <person name="Hong Y."/>
            <person name="Kim R.W."/>
            <person name="Kang W.H."/>
            <person name="Huh J.H."/>
            <person name="Kang B.C."/>
            <person name="Yang T.J."/>
            <person name="Lee Y.H."/>
            <person name="Bennetzen J.L."/>
            <person name="Choi D."/>
        </authorList>
    </citation>
    <scope>NUCLEOTIDE SEQUENCE [LARGE SCALE GENOMIC DNA]</scope>
    <source>
        <strain evidence="4">cv. CM334</strain>
    </source>
</reference>
<sequence>MTMMRGTLGYLATEWLSRIITKKVDVYSFGIVILEILSGRSHFKASETEEESIMSNLFRKKTEEGQLVDLIDNHSEDMKFYKEELIKTMQIAA</sequence>
<proteinExistence type="predicted"/>
<dbReference type="GO" id="GO:0005524">
    <property type="term" value="F:ATP binding"/>
    <property type="evidence" value="ECO:0007669"/>
    <property type="project" value="InterPro"/>
</dbReference>
<dbReference type="InterPro" id="IPR051343">
    <property type="entry name" value="G-type_lectin_kinases/EP1-like"/>
</dbReference>
<comment type="caution">
    <text evidence="3">The sequence shown here is derived from an EMBL/GenBank/DDBJ whole genome shotgun (WGS) entry which is preliminary data.</text>
</comment>
<dbReference type="SUPFAM" id="SSF56112">
    <property type="entry name" value="Protein kinase-like (PK-like)"/>
    <property type="match status" value="1"/>
</dbReference>
<keyword evidence="4" id="KW-1185">Reference proteome</keyword>
<dbReference type="Proteomes" id="UP000222542">
    <property type="component" value="Unassembled WGS sequence"/>
</dbReference>
<protein>
    <recommendedName>
        <fullName evidence="2">Protein kinase domain-containing protein</fullName>
    </recommendedName>
</protein>
<dbReference type="PANTHER" id="PTHR47976:SF30">
    <property type="entry name" value="RECEPTOR-LIKE SERINE_THREONINE-PROTEIN KINASE"/>
    <property type="match status" value="1"/>
</dbReference>
<dbReference type="Gramene" id="PHT70176">
    <property type="protein sequence ID" value="PHT70176"/>
    <property type="gene ID" value="T459_25280"/>
</dbReference>
<feature type="domain" description="Protein kinase" evidence="2">
    <location>
        <begin position="1"/>
        <end position="93"/>
    </location>
</feature>
<dbReference type="PANTHER" id="PTHR47976">
    <property type="entry name" value="G-TYPE LECTIN S-RECEPTOR-LIKE SERINE/THREONINE-PROTEIN KINASE SD2-5"/>
    <property type="match status" value="1"/>
</dbReference>
<evidence type="ECO:0000259" key="2">
    <source>
        <dbReference type="PROSITE" id="PS50011"/>
    </source>
</evidence>
<dbReference type="PROSITE" id="PS50011">
    <property type="entry name" value="PROTEIN_KINASE_DOM"/>
    <property type="match status" value="1"/>
</dbReference>
<dbReference type="AlphaFoldDB" id="A0A2G2YK99"/>
<dbReference type="OMA" id="SEDMKFY"/>
<keyword evidence="1" id="KW-0732">Signal</keyword>
<dbReference type="GO" id="GO:0004672">
    <property type="term" value="F:protein kinase activity"/>
    <property type="evidence" value="ECO:0007669"/>
    <property type="project" value="InterPro"/>
</dbReference>
<gene>
    <name evidence="3" type="ORF">T459_25280</name>
</gene>
<dbReference type="STRING" id="4072.A0A2G2YK99"/>
<dbReference type="Pfam" id="PF00069">
    <property type="entry name" value="Pkinase"/>
    <property type="match status" value="1"/>
</dbReference>
<dbReference type="EMBL" id="AYRZ02000010">
    <property type="protein sequence ID" value="PHT70176.1"/>
    <property type="molecule type" value="Genomic_DNA"/>
</dbReference>
<dbReference type="InterPro" id="IPR011009">
    <property type="entry name" value="Kinase-like_dom_sf"/>
</dbReference>
<reference evidence="3 4" key="1">
    <citation type="journal article" date="2014" name="Nat. Genet.">
        <title>Genome sequence of the hot pepper provides insights into the evolution of pungency in Capsicum species.</title>
        <authorList>
            <person name="Kim S."/>
            <person name="Park M."/>
            <person name="Yeom S.I."/>
            <person name="Kim Y.M."/>
            <person name="Lee J.M."/>
            <person name="Lee H.A."/>
            <person name="Seo E."/>
            <person name="Choi J."/>
            <person name="Cheong K."/>
            <person name="Kim K.T."/>
            <person name="Jung K."/>
            <person name="Lee G.W."/>
            <person name="Oh S.K."/>
            <person name="Bae C."/>
            <person name="Kim S.B."/>
            <person name="Lee H.Y."/>
            <person name="Kim S.Y."/>
            <person name="Kim M.S."/>
            <person name="Kang B.C."/>
            <person name="Jo Y.D."/>
            <person name="Yang H.B."/>
            <person name="Jeong H.J."/>
            <person name="Kang W.H."/>
            <person name="Kwon J.K."/>
            <person name="Shin C."/>
            <person name="Lim J.Y."/>
            <person name="Park J.H."/>
            <person name="Huh J.H."/>
            <person name="Kim J.S."/>
            <person name="Kim B.D."/>
            <person name="Cohen O."/>
            <person name="Paran I."/>
            <person name="Suh M.C."/>
            <person name="Lee S.B."/>
            <person name="Kim Y.K."/>
            <person name="Shin Y."/>
            <person name="Noh S.J."/>
            <person name="Park J."/>
            <person name="Seo Y.S."/>
            <person name="Kwon S.Y."/>
            <person name="Kim H.A."/>
            <person name="Park J.M."/>
            <person name="Kim H.J."/>
            <person name="Choi S.B."/>
            <person name="Bosland P.W."/>
            <person name="Reeves G."/>
            <person name="Jo S.H."/>
            <person name="Lee B.W."/>
            <person name="Cho H.T."/>
            <person name="Choi H.S."/>
            <person name="Lee M.S."/>
            <person name="Yu Y."/>
            <person name="Do Choi Y."/>
            <person name="Park B.S."/>
            <person name="van Deynze A."/>
            <person name="Ashrafi H."/>
            <person name="Hill T."/>
            <person name="Kim W.T."/>
            <person name="Pai H.S."/>
            <person name="Ahn H.K."/>
            <person name="Yeam I."/>
            <person name="Giovannoni J.J."/>
            <person name="Rose J.K."/>
            <person name="Sorensen I."/>
            <person name="Lee S.J."/>
            <person name="Kim R.W."/>
            <person name="Choi I.Y."/>
            <person name="Choi B.S."/>
            <person name="Lim J.S."/>
            <person name="Lee Y.H."/>
            <person name="Choi D."/>
        </authorList>
    </citation>
    <scope>NUCLEOTIDE SEQUENCE [LARGE SCALE GENOMIC DNA]</scope>
    <source>
        <strain evidence="4">cv. CM334</strain>
    </source>
</reference>